<evidence type="ECO:0000256" key="2">
    <source>
        <dbReference type="ARBA" id="ARBA00007656"/>
    </source>
</evidence>
<dbReference type="OrthoDB" id="14196at2"/>
<dbReference type="SUPFAM" id="SSF54534">
    <property type="entry name" value="FKBP-like"/>
    <property type="match status" value="1"/>
</dbReference>
<dbReference type="Gene3D" id="1.10.8.1040">
    <property type="match status" value="1"/>
</dbReference>
<comment type="similarity">
    <text evidence="2">Belongs to the PpiC/parvulin rotamase family.</text>
</comment>
<dbReference type="InterPro" id="IPR050245">
    <property type="entry name" value="PrsA_foldase"/>
</dbReference>
<gene>
    <name evidence="10" type="ORF">EHV23_07435</name>
</gene>
<dbReference type="EC" id="5.2.1.8" evidence="3"/>
<feature type="signal peptide" evidence="8">
    <location>
        <begin position="1"/>
        <end position="29"/>
    </location>
</feature>
<dbReference type="Pfam" id="PF13145">
    <property type="entry name" value="Rotamase_2"/>
    <property type="match status" value="1"/>
</dbReference>
<evidence type="ECO:0000313" key="11">
    <source>
        <dbReference type="Proteomes" id="UP000270261"/>
    </source>
</evidence>
<dbReference type="EMBL" id="RRUE01000001">
    <property type="protein sequence ID" value="RRN45931.1"/>
    <property type="molecule type" value="Genomic_DNA"/>
</dbReference>
<sequence length="271" mass="29735">MTQSLRFTRTLGAAAVLSATLLMGAPAMAAGDNAAVVNGKAIPASRVDEFVKILAQQGRPDTPETRKMIRDELITRELFVQEADKRGLEKSADVQQQLQQLRQDVLIRALIANELKKSPVTDAEVKAEYEKLAKDSAASGAQEYKARHILVGSEAEAKDIIAKLKKGEGFESLAKLSKDPGSGANGGDLGWNTPDTFVKEFSEAMTHLKKGEYTVIPVKTQFGYHIIQLDDVRAAEPPPFDQVKPQLKQQLERQKIQALQESLKSKAKIEE</sequence>
<proteinExistence type="inferred from homology"/>
<accession>A0A426FTB8</accession>
<evidence type="ECO:0000256" key="3">
    <source>
        <dbReference type="ARBA" id="ARBA00013194"/>
    </source>
</evidence>
<dbReference type="PANTHER" id="PTHR47245">
    <property type="entry name" value="PEPTIDYLPROLYL ISOMERASE"/>
    <property type="match status" value="1"/>
</dbReference>
<evidence type="ECO:0000256" key="4">
    <source>
        <dbReference type="ARBA" id="ARBA00022729"/>
    </source>
</evidence>
<evidence type="ECO:0000256" key="8">
    <source>
        <dbReference type="SAM" id="SignalP"/>
    </source>
</evidence>
<evidence type="ECO:0000256" key="5">
    <source>
        <dbReference type="ARBA" id="ARBA00023110"/>
    </source>
</evidence>
<reference evidence="10 11" key="1">
    <citation type="submission" date="2018-11" db="EMBL/GenBank/DDBJ databases">
        <title>Genome sequencing of Lautropia sp. KCOM 2505 (= ChDC F240).</title>
        <authorList>
            <person name="Kook J.-K."/>
            <person name="Park S.-N."/>
            <person name="Lim Y.K."/>
        </authorList>
    </citation>
    <scope>NUCLEOTIDE SEQUENCE [LARGE SCALE GENOMIC DNA]</scope>
    <source>
        <strain evidence="10 11">KCOM 2505</strain>
    </source>
</reference>
<dbReference type="PROSITE" id="PS50198">
    <property type="entry name" value="PPIC_PPIASE_2"/>
    <property type="match status" value="1"/>
</dbReference>
<evidence type="ECO:0000313" key="10">
    <source>
        <dbReference type="EMBL" id="RRN45931.1"/>
    </source>
</evidence>
<dbReference type="RefSeq" id="WP_125095357.1">
    <property type="nucleotide sequence ID" value="NZ_RRUE01000001.1"/>
</dbReference>
<evidence type="ECO:0000256" key="1">
    <source>
        <dbReference type="ARBA" id="ARBA00000971"/>
    </source>
</evidence>
<comment type="catalytic activity">
    <reaction evidence="1">
        <text>[protein]-peptidylproline (omega=180) = [protein]-peptidylproline (omega=0)</text>
        <dbReference type="Rhea" id="RHEA:16237"/>
        <dbReference type="Rhea" id="RHEA-COMP:10747"/>
        <dbReference type="Rhea" id="RHEA-COMP:10748"/>
        <dbReference type="ChEBI" id="CHEBI:83833"/>
        <dbReference type="ChEBI" id="CHEBI:83834"/>
        <dbReference type="EC" id="5.2.1.8"/>
    </reaction>
</comment>
<evidence type="ECO:0000259" key="9">
    <source>
        <dbReference type="PROSITE" id="PS50198"/>
    </source>
</evidence>
<organism evidence="10 11">
    <name type="scientific">Lautropia dentalis</name>
    <dbReference type="NCBI Taxonomy" id="2490857"/>
    <lineage>
        <taxon>Bacteria</taxon>
        <taxon>Pseudomonadati</taxon>
        <taxon>Pseudomonadota</taxon>
        <taxon>Betaproteobacteria</taxon>
        <taxon>Burkholderiales</taxon>
        <taxon>Burkholderiaceae</taxon>
        <taxon>Lautropia</taxon>
    </lineage>
</organism>
<keyword evidence="5 7" id="KW-0697">Rotamase</keyword>
<dbReference type="InterPro" id="IPR027304">
    <property type="entry name" value="Trigger_fact/SurA_dom_sf"/>
</dbReference>
<comment type="caution">
    <text evidence="10">The sequence shown here is derived from an EMBL/GenBank/DDBJ whole genome shotgun (WGS) entry which is preliminary data.</text>
</comment>
<dbReference type="SUPFAM" id="SSF109998">
    <property type="entry name" value="Triger factor/SurA peptide-binding domain-like"/>
    <property type="match status" value="1"/>
</dbReference>
<keyword evidence="11" id="KW-1185">Reference proteome</keyword>
<feature type="domain" description="PpiC" evidence="9">
    <location>
        <begin position="141"/>
        <end position="231"/>
    </location>
</feature>
<protein>
    <recommendedName>
        <fullName evidence="3">peptidylprolyl isomerase</fullName>
        <ecNumber evidence="3">5.2.1.8</ecNumber>
    </recommendedName>
</protein>
<dbReference type="Gene3D" id="3.10.50.40">
    <property type="match status" value="1"/>
</dbReference>
<dbReference type="AlphaFoldDB" id="A0A426FTB8"/>
<evidence type="ECO:0000256" key="6">
    <source>
        <dbReference type="ARBA" id="ARBA00023235"/>
    </source>
</evidence>
<dbReference type="GO" id="GO:0003755">
    <property type="term" value="F:peptidyl-prolyl cis-trans isomerase activity"/>
    <property type="evidence" value="ECO:0007669"/>
    <property type="project" value="UniProtKB-KW"/>
</dbReference>
<dbReference type="PANTHER" id="PTHR47245:SF1">
    <property type="entry name" value="FOLDASE PROTEIN PRSA"/>
    <property type="match status" value="1"/>
</dbReference>
<evidence type="ECO:0000256" key="7">
    <source>
        <dbReference type="PROSITE-ProRule" id="PRU00278"/>
    </source>
</evidence>
<dbReference type="InterPro" id="IPR046357">
    <property type="entry name" value="PPIase_dom_sf"/>
</dbReference>
<keyword evidence="4 8" id="KW-0732">Signal</keyword>
<dbReference type="InterPro" id="IPR000297">
    <property type="entry name" value="PPIase_PpiC"/>
</dbReference>
<keyword evidence="6 7" id="KW-0413">Isomerase</keyword>
<name>A0A426FTB8_9BURK</name>
<feature type="chain" id="PRO_5019582474" description="peptidylprolyl isomerase" evidence="8">
    <location>
        <begin position="30"/>
        <end position="271"/>
    </location>
</feature>
<dbReference type="Proteomes" id="UP000270261">
    <property type="component" value="Unassembled WGS sequence"/>
</dbReference>